<dbReference type="Gene3D" id="1.10.10.10">
    <property type="entry name" value="Winged helix-like DNA-binding domain superfamily/Winged helix DNA-binding domain"/>
    <property type="match status" value="1"/>
</dbReference>
<dbReference type="PANTHER" id="PTHR33221">
    <property type="entry name" value="WINGED HELIX-TURN-HELIX TRANSCRIPTIONAL REGULATOR, RRF2 FAMILY"/>
    <property type="match status" value="1"/>
</dbReference>
<sequence length="129" mass="14335">MKFTKATNMGLHVVTYLVQNSTNKEYLSINELSDKFDVSPSYLSKILTQLSKAGLIASVSGVKGGYRLNKSIETITFFDVIQAIEGMPESLICLVESPTDCPIQQTLQEVQTAMWEELKNKKLSDLKGL</sequence>
<dbReference type="AlphaFoldDB" id="A0A679I9Z4"/>
<dbReference type="PROSITE" id="PS51197">
    <property type="entry name" value="HTH_RRF2_2"/>
    <property type="match status" value="1"/>
</dbReference>
<dbReference type="RefSeq" id="WP_173102503.1">
    <property type="nucleotide sequence ID" value="NZ_AP022822.1"/>
</dbReference>
<accession>A0A679I9Z4</accession>
<organism evidence="2 3">
    <name type="scientific">Enterococcus saigonensis</name>
    <dbReference type="NCBI Taxonomy" id="1805431"/>
    <lineage>
        <taxon>Bacteria</taxon>
        <taxon>Bacillati</taxon>
        <taxon>Bacillota</taxon>
        <taxon>Bacilli</taxon>
        <taxon>Lactobacillales</taxon>
        <taxon>Enterococcaceae</taxon>
        <taxon>Enterococcus</taxon>
    </lineage>
</organism>
<dbReference type="PANTHER" id="PTHR33221:SF9">
    <property type="entry name" value="RRF2 FAMILY PROTEIN"/>
    <property type="match status" value="1"/>
</dbReference>
<dbReference type="GO" id="GO:0005829">
    <property type="term" value="C:cytosol"/>
    <property type="evidence" value="ECO:0007669"/>
    <property type="project" value="TreeGrafter"/>
</dbReference>
<evidence type="ECO:0000256" key="1">
    <source>
        <dbReference type="ARBA" id="ARBA00023125"/>
    </source>
</evidence>
<dbReference type="InterPro" id="IPR036390">
    <property type="entry name" value="WH_DNA-bd_sf"/>
</dbReference>
<evidence type="ECO:0000313" key="3">
    <source>
        <dbReference type="Proteomes" id="UP000502998"/>
    </source>
</evidence>
<dbReference type="EMBL" id="AP022822">
    <property type="protein sequence ID" value="BCA85200.1"/>
    <property type="molecule type" value="Genomic_DNA"/>
</dbReference>
<reference evidence="2 3" key="1">
    <citation type="submission" date="2020-02" db="EMBL/GenBank/DDBJ databases">
        <title>Characterization of vanA genotype vancomycin-resistant Enterococcus saigonensis VE80.</title>
        <authorList>
            <person name="Harada T."/>
            <person name="Motooka D."/>
            <person name="Nakamura S."/>
            <person name="Yamamoto Y."/>
            <person name="Kawahara R."/>
            <person name="Kawatsu K."/>
        </authorList>
    </citation>
    <scope>NUCLEOTIDE SEQUENCE [LARGE SCALE GENOMIC DNA]</scope>
    <source>
        <strain evidence="2 3">VE80</strain>
    </source>
</reference>
<dbReference type="KEGG" id="esg:EsVE80_07230"/>
<protein>
    <submittedName>
        <fullName evidence="2">Rrf2 family transcriptional regulator</fullName>
    </submittedName>
</protein>
<dbReference type="PROSITE" id="PS01332">
    <property type="entry name" value="HTH_RRF2_1"/>
    <property type="match status" value="1"/>
</dbReference>
<dbReference type="CDD" id="cd00090">
    <property type="entry name" value="HTH_ARSR"/>
    <property type="match status" value="1"/>
</dbReference>
<dbReference type="Proteomes" id="UP000502998">
    <property type="component" value="Chromosome"/>
</dbReference>
<dbReference type="GO" id="GO:0003700">
    <property type="term" value="F:DNA-binding transcription factor activity"/>
    <property type="evidence" value="ECO:0007669"/>
    <property type="project" value="TreeGrafter"/>
</dbReference>
<dbReference type="NCBIfam" id="TIGR00738">
    <property type="entry name" value="rrf2_super"/>
    <property type="match status" value="1"/>
</dbReference>
<keyword evidence="3" id="KW-1185">Reference proteome</keyword>
<dbReference type="SUPFAM" id="SSF46785">
    <property type="entry name" value="Winged helix' DNA-binding domain"/>
    <property type="match status" value="1"/>
</dbReference>
<proteinExistence type="predicted"/>
<dbReference type="InterPro" id="IPR036388">
    <property type="entry name" value="WH-like_DNA-bd_sf"/>
</dbReference>
<dbReference type="Pfam" id="PF02082">
    <property type="entry name" value="Rrf2"/>
    <property type="match status" value="1"/>
</dbReference>
<dbReference type="InterPro" id="IPR030489">
    <property type="entry name" value="TR_Rrf2-type_CS"/>
</dbReference>
<dbReference type="GO" id="GO:0003677">
    <property type="term" value="F:DNA binding"/>
    <property type="evidence" value="ECO:0007669"/>
    <property type="project" value="UniProtKB-KW"/>
</dbReference>
<name>A0A679I9Z4_9ENTE</name>
<keyword evidence="1" id="KW-0238">DNA-binding</keyword>
<dbReference type="InterPro" id="IPR000944">
    <property type="entry name" value="Tscrpt_reg_Rrf2"/>
</dbReference>
<evidence type="ECO:0000313" key="2">
    <source>
        <dbReference type="EMBL" id="BCA85200.1"/>
    </source>
</evidence>
<dbReference type="InterPro" id="IPR011991">
    <property type="entry name" value="ArsR-like_HTH"/>
</dbReference>
<gene>
    <name evidence="2" type="ORF">EsVE80_07230</name>
</gene>